<feature type="binding site" evidence="10">
    <location>
        <position position="243"/>
    </location>
    <ligand>
        <name>L-cysteinyl-5'-AMP</name>
        <dbReference type="ChEBI" id="CHEBI:144924"/>
    </ligand>
</feature>
<feature type="short sequence motif" description="'HIGH' region" evidence="10">
    <location>
        <begin position="45"/>
        <end position="55"/>
    </location>
</feature>
<dbReference type="GO" id="GO:0006423">
    <property type="term" value="P:cysteinyl-tRNA aminoacylation"/>
    <property type="evidence" value="ECO:0007669"/>
    <property type="project" value="TreeGrafter"/>
</dbReference>
<feature type="binding site" evidence="10">
    <location>
        <position position="247"/>
    </location>
    <ligand>
        <name>Zn(2+)</name>
        <dbReference type="ChEBI" id="CHEBI:29105"/>
    </ligand>
</feature>
<dbReference type="RefSeq" id="WP_110106874.1">
    <property type="nucleotide sequence ID" value="NZ_JACBZZ010000001.1"/>
</dbReference>
<comment type="cofactor">
    <cofactor evidence="10">
        <name>Zn(2+)</name>
        <dbReference type="ChEBI" id="CHEBI:29105"/>
    </cofactor>
    <text evidence="10">Binds 1 zinc ion per subunit.</text>
</comment>
<evidence type="ECO:0000259" key="11">
    <source>
        <dbReference type="Pfam" id="PF01406"/>
    </source>
</evidence>
<dbReference type="InterPro" id="IPR017812">
    <property type="entry name" value="Mycothiol_ligase_MshC"/>
</dbReference>
<dbReference type="OrthoDB" id="9815130at2"/>
<feature type="binding site" evidence="10">
    <location>
        <position position="298"/>
    </location>
    <ligand>
        <name>L-cysteinyl-5'-AMP</name>
        <dbReference type="ChEBI" id="CHEBI:144924"/>
    </ligand>
</feature>
<evidence type="ECO:0000256" key="3">
    <source>
        <dbReference type="ARBA" id="ARBA00011245"/>
    </source>
</evidence>
<comment type="similarity">
    <text evidence="2 10">Belongs to the class-I aminoacyl-tRNA synthetase family. MshC subfamily.</text>
</comment>
<dbReference type="Gene3D" id="3.40.50.620">
    <property type="entry name" value="HUPs"/>
    <property type="match status" value="1"/>
</dbReference>
<keyword evidence="7 10" id="KW-0862">Zinc</keyword>
<name>A0A2V3DRF5_9MICC</name>
<keyword evidence="5 10" id="KW-0479">Metal-binding</keyword>
<evidence type="ECO:0000256" key="10">
    <source>
        <dbReference type="HAMAP-Rule" id="MF_01697"/>
    </source>
</evidence>
<dbReference type="EC" id="6.3.1.13" evidence="10"/>
<evidence type="ECO:0000256" key="2">
    <source>
        <dbReference type="ARBA" id="ARBA00007723"/>
    </source>
</evidence>
<reference evidence="12 13" key="1">
    <citation type="submission" date="2018-05" db="EMBL/GenBank/DDBJ databases">
        <title>Genetic diversity of glacier-inhabiting Cryobacterium bacteria in China and description of Cryobacterium mengkeensis sp. nov. and Arthrobacter glacialis sp. nov.</title>
        <authorList>
            <person name="Liu Q."/>
            <person name="Xin Y.-H."/>
        </authorList>
    </citation>
    <scope>NUCLEOTIDE SEQUENCE [LARGE SCALE GENOMIC DNA]</scope>
    <source>
        <strain evidence="12 13">GP3</strain>
    </source>
</reference>
<dbReference type="GO" id="GO:0010125">
    <property type="term" value="P:mycothiol biosynthetic process"/>
    <property type="evidence" value="ECO:0007669"/>
    <property type="project" value="UniProtKB-UniRule"/>
</dbReference>
<dbReference type="GO" id="GO:0008270">
    <property type="term" value="F:zinc ion binding"/>
    <property type="evidence" value="ECO:0007669"/>
    <property type="project" value="UniProtKB-UniRule"/>
</dbReference>
<dbReference type="GO" id="GO:0004817">
    <property type="term" value="F:cysteine-tRNA ligase activity"/>
    <property type="evidence" value="ECO:0007669"/>
    <property type="project" value="TreeGrafter"/>
</dbReference>
<gene>
    <name evidence="10 12" type="primary">mshC</name>
    <name evidence="12" type="ORF">CVS29_12940</name>
</gene>
<evidence type="ECO:0000256" key="5">
    <source>
        <dbReference type="ARBA" id="ARBA00022723"/>
    </source>
</evidence>
<dbReference type="Gene3D" id="1.20.120.640">
    <property type="entry name" value="Anticodon-binding domain of a subclass of class I aminoacyl-tRNA synthetases"/>
    <property type="match status" value="1"/>
</dbReference>
<feature type="binding site" evidence="10">
    <location>
        <position position="43"/>
    </location>
    <ligand>
        <name>Zn(2+)</name>
        <dbReference type="ChEBI" id="CHEBI:29105"/>
    </ligand>
</feature>
<feature type="short sequence motif" description="'KMSKS' region" evidence="10">
    <location>
        <begin position="304"/>
        <end position="308"/>
    </location>
</feature>
<dbReference type="PANTHER" id="PTHR10890">
    <property type="entry name" value="CYSTEINYL-TRNA SYNTHETASE"/>
    <property type="match status" value="1"/>
</dbReference>
<dbReference type="GO" id="GO:0005524">
    <property type="term" value="F:ATP binding"/>
    <property type="evidence" value="ECO:0007669"/>
    <property type="project" value="UniProtKB-KW"/>
</dbReference>
<keyword evidence="6 10" id="KW-0547">Nucleotide-binding</keyword>
<dbReference type="HAMAP" id="MF_01697">
    <property type="entry name" value="MshC"/>
    <property type="match status" value="1"/>
</dbReference>
<feature type="binding site" evidence="10">
    <location>
        <position position="272"/>
    </location>
    <ligand>
        <name>Zn(2+)</name>
        <dbReference type="ChEBI" id="CHEBI:29105"/>
    </ligand>
</feature>
<dbReference type="NCBIfam" id="TIGR03447">
    <property type="entry name" value="mycothiol_MshC"/>
    <property type="match status" value="1"/>
</dbReference>
<dbReference type="GO" id="GO:0005829">
    <property type="term" value="C:cytosol"/>
    <property type="evidence" value="ECO:0007669"/>
    <property type="project" value="TreeGrafter"/>
</dbReference>
<dbReference type="Pfam" id="PF01406">
    <property type="entry name" value="tRNA-synt_1e"/>
    <property type="match status" value="1"/>
</dbReference>
<comment type="caution">
    <text evidence="12">The sequence shown here is derived from an EMBL/GenBank/DDBJ whole genome shotgun (WGS) entry which is preliminary data.</text>
</comment>
<keyword evidence="13" id="KW-1185">Reference proteome</keyword>
<comment type="subunit">
    <text evidence="3 10">Monomer.</text>
</comment>
<feature type="binding site" evidence="10">
    <location>
        <begin position="265"/>
        <end position="267"/>
    </location>
    <ligand>
        <name>L-cysteinyl-5'-AMP</name>
        <dbReference type="ChEBI" id="CHEBI:144924"/>
    </ligand>
</feature>
<dbReference type="AlphaFoldDB" id="A0A2V3DRF5"/>
<dbReference type="PANTHER" id="PTHR10890:SF3">
    <property type="entry name" value="CYSTEINE--TRNA LIGASE, CYTOPLASMIC"/>
    <property type="match status" value="1"/>
</dbReference>
<proteinExistence type="inferred from homology"/>
<dbReference type="InterPro" id="IPR032678">
    <property type="entry name" value="tRNA-synt_1_cat_dom"/>
</dbReference>
<dbReference type="Proteomes" id="UP000246303">
    <property type="component" value="Unassembled WGS sequence"/>
</dbReference>
<dbReference type="SUPFAM" id="SSF52374">
    <property type="entry name" value="Nucleotidylyl transferase"/>
    <property type="match status" value="1"/>
</dbReference>
<keyword evidence="8 10" id="KW-0067">ATP-binding</keyword>
<feature type="short sequence motif" description="'ERGGDP' region" evidence="10">
    <location>
        <begin position="202"/>
        <end position="207"/>
    </location>
</feature>
<accession>A0A2V3DRF5</accession>
<evidence type="ECO:0000256" key="6">
    <source>
        <dbReference type="ARBA" id="ARBA00022741"/>
    </source>
</evidence>
<evidence type="ECO:0000256" key="8">
    <source>
        <dbReference type="ARBA" id="ARBA00022840"/>
    </source>
</evidence>
<dbReference type="InterPro" id="IPR024909">
    <property type="entry name" value="Cys-tRNA/MSH_ligase"/>
</dbReference>
<dbReference type="PRINTS" id="PR00983">
    <property type="entry name" value="TRNASYNTHCYS"/>
</dbReference>
<dbReference type="GO" id="GO:0035446">
    <property type="term" value="F:cysteine-glucosaminylinositol ligase activity"/>
    <property type="evidence" value="ECO:0007669"/>
    <property type="project" value="UniProtKB-UniRule"/>
</dbReference>
<dbReference type="InterPro" id="IPR014729">
    <property type="entry name" value="Rossmann-like_a/b/a_fold"/>
</dbReference>
<organism evidence="12 13">
    <name type="scientific">Arthrobacter psychrochitiniphilus</name>
    <dbReference type="NCBI Taxonomy" id="291045"/>
    <lineage>
        <taxon>Bacteria</taxon>
        <taxon>Bacillati</taxon>
        <taxon>Actinomycetota</taxon>
        <taxon>Actinomycetes</taxon>
        <taxon>Micrococcales</taxon>
        <taxon>Micrococcaceae</taxon>
        <taxon>Arthrobacter</taxon>
    </lineage>
</organism>
<keyword evidence="4 10" id="KW-0436">Ligase</keyword>
<comment type="function">
    <text evidence="1 10">Catalyzes the ATP-dependent condensation of GlcN-Ins and L-cysteine to form L-Cys-GlcN-Ins.</text>
</comment>
<evidence type="ECO:0000313" key="12">
    <source>
        <dbReference type="EMBL" id="PXA64846.1"/>
    </source>
</evidence>
<evidence type="ECO:0000256" key="1">
    <source>
        <dbReference type="ARBA" id="ARBA00003679"/>
    </source>
</evidence>
<feature type="binding site" evidence="10">
    <location>
        <begin position="43"/>
        <end position="46"/>
    </location>
    <ligand>
        <name>L-cysteinyl-5'-AMP</name>
        <dbReference type="ChEBI" id="CHEBI:144924"/>
    </ligand>
</feature>
<feature type="domain" description="tRNA synthetases class I catalytic" evidence="11">
    <location>
        <begin position="36"/>
        <end position="352"/>
    </location>
</feature>
<feature type="binding site" evidence="10">
    <location>
        <begin position="81"/>
        <end position="83"/>
    </location>
    <ligand>
        <name>L-cysteinyl-5'-AMP</name>
        <dbReference type="ChEBI" id="CHEBI:144924"/>
    </ligand>
</feature>
<protein>
    <recommendedName>
        <fullName evidence="10">L-cysteine:1D-myo-inositol 2-amino-2-deoxy-alpha-D-glucopyranoside ligase</fullName>
        <shortName evidence="10">L-Cys:GlcN-Ins ligase</shortName>
        <ecNumber evidence="10">6.3.1.13</ecNumber>
    </recommendedName>
    <alternativeName>
        <fullName evidence="10">Mycothiol ligase</fullName>
        <shortName evidence="10">MSH ligase</shortName>
    </alternativeName>
</protein>
<dbReference type="EMBL" id="QHLZ01000008">
    <property type="protein sequence ID" value="PXA64846.1"/>
    <property type="molecule type" value="Genomic_DNA"/>
</dbReference>
<evidence type="ECO:0000256" key="9">
    <source>
        <dbReference type="ARBA" id="ARBA00048350"/>
    </source>
</evidence>
<evidence type="ECO:0000256" key="4">
    <source>
        <dbReference type="ARBA" id="ARBA00022598"/>
    </source>
</evidence>
<evidence type="ECO:0000256" key="7">
    <source>
        <dbReference type="ARBA" id="ARBA00022833"/>
    </source>
</evidence>
<sequence length="429" mass="46750">MKTWKTHALPQLPGVMPALSLHETTRQRVVTLADTGPASIYVCGITPYDATHMGHAATYVAFDLLNRAWRDADRTVNYVQNVTDIDDPLLERANRDGVDWRELAVSQTELFHADMEALNVLAPEHYIGAVESIEWIVPEIEDLVAQGLAYAVEGSAGEPDGDIYFSVEGASSAQKLAEPESPWWLGQVSGLSQEQMLPVFAERGGDPARLGKRHPLDALLWRVARDGEPSWNGSSLGAGRPGWHIECTVIAQRFLPKPFTVQGGGSDLIFPHHEMGAGHAYALSHTPMASHYVHTAMVGLDGEKMSKSLGNLVLVSQLRADGVDPAAIRLAILAHHYRSDWFWTQELLEAAQDRLDRWRKAAPRAAEGSAKVLLAELRAALSQDLDAPRALAAVDAWAELSTVSDASKASDRDADLVSDTLEALLGIEL</sequence>
<evidence type="ECO:0000313" key="13">
    <source>
        <dbReference type="Proteomes" id="UP000246303"/>
    </source>
</evidence>
<comment type="catalytic activity">
    <reaction evidence="9 10">
        <text>1D-myo-inositol 2-amino-2-deoxy-alpha-D-glucopyranoside + L-cysteine + ATP = 1D-myo-inositol 2-(L-cysteinylamino)-2-deoxy-alpha-D-glucopyranoside + AMP + diphosphate + H(+)</text>
        <dbReference type="Rhea" id="RHEA:26176"/>
        <dbReference type="ChEBI" id="CHEBI:15378"/>
        <dbReference type="ChEBI" id="CHEBI:30616"/>
        <dbReference type="ChEBI" id="CHEBI:33019"/>
        <dbReference type="ChEBI" id="CHEBI:35235"/>
        <dbReference type="ChEBI" id="CHEBI:58886"/>
        <dbReference type="ChEBI" id="CHEBI:58887"/>
        <dbReference type="ChEBI" id="CHEBI:456215"/>
        <dbReference type="EC" id="6.3.1.13"/>
    </reaction>
</comment>
<feature type="binding site" evidence="10">
    <location>
        <position position="58"/>
    </location>
    <ligand>
        <name>L-cysteinyl-5'-AMP</name>
        <dbReference type="ChEBI" id="CHEBI:144924"/>
    </ligand>
</feature>